<protein>
    <submittedName>
        <fullName evidence="6">Uncharacterized protein LOC108043760 isoform X1</fullName>
    </submittedName>
</protein>
<dbReference type="GO" id="GO:0051295">
    <property type="term" value="P:establishment of meiotic spindle localization"/>
    <property type="evidence" value="ECO:0007669"/>
    <property type="project" value="TreeGrafter"/>
</dbReference>
<reference evidence="6" key="1">
    <citation type="submission" date="2025-08" db="UniProtKB">
        <authorList>
            <consortium name="RefSeq"/>
        </authorList>
    </citation>
    <scope>IDENTIFICATION</scope>
</reference>
<dbReference type="OrthoDB" id="190375at2759"/>
<evidence type="ECO:0000313" key="6">
    <source>
        <dbReference type="RefSeq" id="XP_016978054.1"/>
    </source>
</evidence>
<dbReference type="GO" id="GO:0000278">
    <property type="term" value="P:mitotic cell cycle"/>
    <property type="evidence" value="ECO:0007669"/>
    <property type="project" value="TreeGrafter"/>
</dbReference>
<dbReference type="InterPro" id="IPR000048">
    <property type="entry name" value="IQ_motif_EF-hand-BS"/>
</dbReference>
<sequence length="313" mass="38012">MHLVRHRNTTIEREVESDRESDFHSNPEEGTTWPLAVKVSRTTVHLLDYKMFIAARRIQSYWRGHRARKQLHQRWQAAITIQRWWRGFRTRHNLWELLERRLQDTLLEHFRRAAIVIQALFRGWRDRRYIHNVRNLRRMQSSAAEDLLNCVILQLKHMKRTGSLPGILSLRNSHCLSKVEKLMNTMLYRFHNNRVFSMVASTISQKEVNRRYFESSLFYTQFPYAGPNFNELCPFTDEEKLVVKDLPIDLRYAKIFAEYEESQLDSNLKKSHRRSVDRKRQKHMDKIINQEMLAKRKFCEDVKERMQKWKIWL</sequence>
<evidence type="ECO:0000256" key="5">
    <source>
        <dbReference type="SAM" id="MobiDB-lite"/>
    </source>
</evidence>
<dbReference type="PANTHER" id="PTHR22706:SF1">
    <property type="entry name" value="ASSEMBLY FACTOR FOR SPINDLE MICROTUBULES"/>
    <property type="match status" value="1"/>
</dbReference>
<keyword evidence="4" id="KW-0112">Calmodulin-binding</keyword>
<dbReference type="SUPFAM" id="SSF52540">
    <property type="entry name" value="P-loop containing nucleoside triphosphate hydrolases"/>
    <property type="match status" value="1"/>
</dbReference>
<dbReference type="PANTHER" id="PTHR22706">
    <property type="entry name" value="ASSEMBLY FACTOR FOR SPINDLE MICROTUBULES"/>
    <property type="match status" value="1"/>
</dbReference>
<dbReference type="Pfam" id="PF00612">
    <property type="entry name" value="IQ"/>
    <property type="match status" value="3"/>
</dbReference>
<dbReference type="GO" id="GO:0005737">
    <property type="term" value="C:cytoplasm"/>
    <property type="evidence" value="ECO:0007669"/>
    <property type="project" value="UniProtKB-SubCell"/>
</dbReference>
<dbReference type="RefSeq" id="XP_016978054.1">
    <property type="nucleotide sequence ID" value="XM_017122565.1"/>
</dbReference>
<dbReference type="AlphaFoldDB" id="A0A6P4EN75"/>
<evidence type="ECO:0000256" key="3">
    <source>
        <dbReference type="ARBA" id="ARBA00022737"/>
    </source>
</evidence>
<gene>
    <name evidence="6" type="primary">LOC108043760</name>
</gene>
<dbReference type="RefSeq" id="XP_016978054.2">
    <property type="nucleotide sequence ID" value="XM_017122565.2"/>
</dbReference>
<evidence type="ECO:0000256" key="4">
    <source>
        <dbReference type="ARBA" id="ARBA00022860"/>
    </source>
</evidence>
<accession>A0A6P4EN75</accession>
<keyword evidence="3" id="KW-0677">Repeat</keyword>
<dbReference type="PROSITE" id="PS50096">
    <property type="entry name" value="IQ"/>
    <property type="match status" value="3"/>
</dbReference>
<organism evidence="6">
    <name type="scientific">Drosophila rhopaloa</name>
    <name type="common">Fruit fly</name>
    <dbReference type="NCBI Taxonomy" id="1041015"/>
    <lineage>
        <taxon>Eukaryota</taxon>
        <taxon>Metazoa</taxon>
        <taxon>Ecdysozoa</taxon>
        <taxon>Arthropoda</taxon>
        <taxon>Hexapoda</taxon>
        <taxon>Insecta</taxon>
        <taxon>Pterygota</taxon>
        <taxon>Neoptera</taxon>
        <taxon>Endopterygota</taxon>
        <taxon>Diptera</taxon>
        <taxon>Brachycera</taxon>
        <taxon>Muscomorpha</taxon>
        <taxon>Ephydroidea</taxon>
        <taxon>Drosophilidae</taxon>
        <taxon>Drosophila</taxon>
        <taxon>Sophophora</taxon>
    </lineage>
</organism>
<evidence type="ECO:0000256" key="1">
    <source>
        <dbReference type="ARBA" id="ARBA00004496"/>
    </source>
</evidence>
<dbReference type="InterPro" id="IPR027417">
    <property type="entry name" value="P-loop_NTPase"/>
</dbReference>
<feature type="region of interest" description="Disordered" evidence="5">
    <location>
        <begin position="1"/>
        <end position="29"/>
    </location>
</feature>
<dbReference type="GO" id="GO:0000922">
    <property type="term" value="C:spindle pole"/>
    <property type="evidence" value="ECO:0007669"/>
    <property type="project" value="TreeGrafter"/>
</dbReference>
<name>A0A6P4EN75_DRORH</name>
<dbReference type="Gene3D" id="1.20.5.190">
    <property type="match status" value="2"/>
</dbReference>
<proteinExistence type="predicted"/>
<dbReference type="InterPro" id="IPR051185">
    <property type="entry name" value="ASPM"/>
</dbReference>
<dbReference type="CDD" id="cd23767">
    <property type="entry name" value="IQCD"/>
    <property type="match status" value="2"/>
</dbReference>
<dbReference type="GeneID" id="108043760"/>
<evidence type="ECO:0000256" key="2">
    <source>
        <dbReference type="ARBA" id="ARBA00022490"/>
    </source>
</evidence>
<dbReference type="GO" id="GO:0007051">
    <property type="term" value="P:spindle organization"/>
    <property type="evidence" value="ECO:0007669"/>
    <property type="project" value="TreeGrafter"/>
</dbReference>
<keyword evidence="2" id="KW-0963">Cytoplasm</keyword>
<dbReference type="SMART" id="SM00015">
    <property type="entry name" value="IQ"/>
    <property type="match status" value="3"/>
</dbReference>
<feature type="compositionally biased region" description="Basic and acidic residues" evidence="5">
    <location>
        <begin position="9"/>
        <end position="27"/>
    </location>
</feature>
<comment type="subcellular location">
    <subcellularLocation>
        <location evidence="1">Cytoplasm</location>
    </subcellularLocation>
</comment>
<dbReference type="GO" id="GO:0005516">
    <property type="term" value="F:calmodulin binding"/>
    <property type="evidence" value="ECO:0007669"/>
    <property type="project" value="UniProtKB-KW"/>
</dbReference>